<evidence type="ECO:0000256" key="2">
    <source>
        <dbReference type="ARBA" id="ARBA00022692"/>
    </source>
</evidence>
<dbReference type="GO" id="GO:0016020">
    <property type="term" value="C:membrane"/>
    <property type="evidence" value="ECO:0007669"/>
    <property type="project" value="UniProtKB-SubCell"/>
</dbReference>
<sequence>TKMLRSKWREGFEEKIASLDRKETWTLTPDPDITLKDLGPEWRCCRITTFAKFKCSECSNSWGSAQVLILFHMTLDRRQGRGRVKVRFFKQQCRRCEDTRFVNPEFLAPNIDVILDKLVSQIRKKCYRENLGENQSPFIMDEELEGPHESAHCEACKEGVCEHRQDLVPRPTSAVYRQDPESIILLVVVVVIILWVLIIS</sequence>
<evidence type="ECO:0000256" key="1">
    <source>
        <dbReference type="ARBA" id="ARBA00004167"/>
    </source>
</evidence>
<keyword evidence="6 8" id="KW-1133">Transmembrane helix</keyword>
<dbReference type="Proteomes" id="UP000008672">
    <property type="component" value="Unassembled WGS sequence"/>
</dbReference>
<organism evidence="10 11">
    <name type="scientific">Latimeria chalumnae</name>
    <name type="common">Coelacanth</name>
    <dbReference type="NCBI Taxonomy" id="7897"/>
    <lineage>
        <taxon>Eukaryota</taxon>
        <taxon>Metazoa</taxon>
        <taxon>Chordata</taxon>
        <taxon>Craniata</taxon>
        <taxon>Vertebrata</taxon>
        <taxon>Euteleostomi</taxon>
        <taxon>Coelacanthiformes</taxon>
        <taxon>Coelacanthidae</taxon>
        <taxon>Latimeria</taxon>
    </lineage>
</organism>
<dbReference type="InParanoid" id="H3ATU7"/>
<proteinExistence type="predicted"/>
<reference evidence="11" key="1">
    <citation type="submission" date="2011-08" db="EMBL/GenBank/DDBJ databases">
        <title>The draft genome of Latimeria chalumnae.</title>
        <authorList>
            <person name="Di Palma F."/>
            <person name="Alfoldi J."/>
            <person name="Johnson J."/>
            <person name="Berlin A."/>
            <person name="Gnerre S."/>
            <person name="Jaffe D."/>
            <person name="MacCallum I."/>
            <person name="Young S."/>
            <person name="Walker B.J."/>
            <person name="Lander E."/>
            <person name="Lindblad-Toh K."/>
        </authorList>
    </citation>
    <scope>NUCLEOTIDE SEQUENCE [LARGE SCALE GENOMIC DNA]</scope>
    <source>
        <strain evidence="11">Wild caught</strain>
    </source>
</reference>
<dbReference type="PANTHER" id="PTHR14402">
    <property type="entry name" value="RECEPTOR TRANSPORTING PROTEIN"/>
    <property type="match status" value="1"/>
</dbReference>
<evidence type="ECO:0000256" key="5">
    <source>
        <dbReference type="ARBA" id="ARBA00022833"/>
    </source>
</evidence>
<dbReference type="InterPro" id="IPR027377">
    <property type="entry name" value="ZAR1/RTP1-5-like_Znf-3CxxC"/>
</dbReference>
<comment type="subcellular location">
    <subcellularLocation>
        <location evidence="1">Membrane</location>
        <topology evidence="1">Single-pass membrane protein</topology>
    </subcellularLocation>
</comment>
<dbReference type="GO" id="GO:0008270">
    <property type="term" value="F:zinc ion binding"/>
    <property type="evidence" value="ECO:0007669"/>
    <property type="project" value="UniProtKB-KW"/>
</dbReference>
<keyword evidence="3" id="KW-0479">Metal-binding</keyword>
<evidence type="ECO:0000259" key="9">
    <source>
        <dbReference type="SMART" id="SM01328"/>
    </source>
</evidence>
<dbReference type="GO" id="GO:0006612">
    <property type="term" value="P:protein targeting to membrane"/>
    <property type="evidence" value="ECO:0007669"/>
    <property type="project" value="TreeGrafter"/>
</dbReference>
<dbReference type="OMA" id="LMREVKP"/>
<dbReference type="AlphaFoldDB" id="H3ATU7"/>
<dbReference type="Ensembl" id="ENSLACT00000013164.1">
    <property type="protein sequence ID" value="ENSLACP00000013068.1"/>
    <property type="gene ID" value="ENSLACG00000011511.1"/>
</dbReference>
<dbReference type="HOGENOM" id="CLU_045693_1_0_1"/>
<evidence type="ECO:0000256" key="7">
    <source>
        <dbReference type="ARBA" id="ARBA00023136"/>
    </source>
</evidence>
<feature type="transmembrane region" description="Helical" evidence="8">
    <location>
        <begin position="183"/>
        <end position="199"/>
    </location>
</feature>
<keyword evidence="7 8" id="KW-0472">Membrane</keyword>
<keyword evidence="4" id="KW-0863">Zinc-finger</keyword>
<feature type="domain" description="3CxxC-type" evidence="9">
    <location>
        <begin position="48"/>
        <end position="159"/>
    </location>
</feature>
<dbReference type="EMBL" id="AFYH01138612">
    <property type="status" value="NOT_ANNOTATED_CDS"/>
    <property type="molecule type" value="Genomic_DNA"/>
</dbReference>
<evidence type="ECO:0000313" key="11">
    <source>
        <dbReference type="Proteomes" id="UP000008672"/>
    </source>
</evidence>
<dbReference type="GO" id="GO:0051205">
    <property type="term" value="P:protein insertion into membrane"/>
    <property type="evidence" value="ECO:0007669"/>
    <property type="project" value="TreeGrafter"/>
</dbReference>
<keyword evidence="5" id="KW-0862">Zinc</keyword>
<reference evidence="10" key="3">
    <citation type="submission" date="2025-09" db="UniProtKB">
        <authorList>
            <consortium name="Ensembl"/>
        </authorList>
    </citation>
    <scope>IDENTIFICATION</scope>
</reference>
<accession>H3ATU7</accession>
<evidence type="ECO:0000256" key="4">
    <source>
        <dbReference type="ARBA" id="ARBA00022771"/>
    </source>
</evidence>
<protein>
    <recommendedName>
        <fullName evidence="9">3CxxC-type domain-containing protein</fullName>
    </recommendedName>
</protein>
<evidence type="ECO:0000313" key="10">
    <source>
        <dbReference type="Ensembl" id="ENSLACP00000013068.1"/>
    </source>
</evidence>
<dbReference type="InterPro" id="IPR026096">
    <property type="entry name" value="R-trans_p"/>
</dbReference>
<dbReference type="Pfam" id="PF13695">
    <property type="entry name" value="Zn_ribbon_3CxxC"/>
    <property type="match status" value="1"/>
</dbReference>
<dbReference type="GO" id="GO:0031849">
    <property type="term" value="F:olfactory receptor binding"/>
    <property type="evidence" value="ECO:0007669"/>
    <property type="project" value="TreeGrafter"/>
</dbReference>
<dbReference type="STRING" id="7897.ENSLACP00000013068"/>
<evidence type="ECO:0000256" key="6">
    <source>
        <dbReference type="ARBA" id="ARBA00022989"/>
    </source>
</evidence>
<dbReference type="PANTHER" id="PTHR14402:SF8">
    <property type="entry name" value="RECEPTOR-TRANSPORTING PROTEIN 4"/>
    <property type="match status" value="1"/>
</dbReference>
<dbReference type="GeneTree" id="ENSGT00940000164175"/>
<reference evidence="10" key="2">
    <citation type="submission" date="2025-08" db="UniProtKB">
        <authorList>
            <consortium name="Ensembl"/>
        </authorList>
    </citation>
    <scope>IDENTIFICATION</scope>
</reference>
<dbReference type="SMART" id="SM01328">
    <property type="entry name" value="zf-3CxxC"/>
    <property type="match status" value="1"/>
</dbReference>
<evidence type="ECO:0000256" key="8">
    <source>
        <dbReference type="SAM" id="Phobius"/>
    </source>
</evidence>
<evidence type="ECO:0000256" key="3">
    <source>
        <dbReference type="ARBA" id="ARBA00022723"/>
    </source>
</evidence>
<dbReference type="FunCoup" id="H3ATU7">
    <property type="interactions" value="327"/>
</dbReference>
<dbReference type="eggNOG" id="ENOG502S6AA">
    <property type="taxonomic scope" value="Eukaryota"/>
</dbReference>
<name>H3ATU7_LATCH</name>
<keyword evidence="2 8" id="KW-0812">Transmembrane</keyword>
<keyword evidence="11" id="KW-1185">Reference proteome</keyword>